<keyword evidence="5" id="KW-0804">Transcription</keyword>
<dbReference type="GO" id="GO:0005829">
    <property type="term" value="C:cytosol"/>
    <property type="evidence" value="ECO:0007669"/>
    <property type="project" value="TreeGrafter"/>
</dbReference>
<dbReference type="Gene3D" id="6.10.250.690">
    <property type="match status" value="1"/>
</dbReference>
<dbReference type="PROSITE" id="PS50110">
    <property type="entry name" value="RESPONSE_REGULATORY"/>
    <property type="match status" value="1"/>
</dbReference>
<dbReference type="PANTHER" id="PTHR48111">
    <property type="entry name" value="REGULATOR OF RPOS"/>
    <property type="match status" value="1"/>
</dbReference>
<dbReference type="SMART" id="SM00862">
    <property type="entry name" value="Trans_reg_C"/>
    <property type="match status" value="1"/>
</dbReference>
<dbReference type="InterPro" id="IPR016032">
    <property type="entry name" value="Sig_transdc_resp-reg_C-effctor"/>
</dbReference>
<feature type="DNA-binding region" description="OmpR/PhoB-type" evidence="7">
    <location>
        <begin position="128"/>
        <end position="229"/>
    </location>
</feature>
<evidence type="ECO:0000259" key="9">
    <source>
        <dbReference type="PROSITE" id="PS51755"/>
    </source>
</evidence>
<dbReference type="InterPro" id="IPR039420">
    <property type="entry name" value="WalR-like"/>
</dbReference>
<dbReference type="GO" id="GO:0006355">
    <property type="term" value="P:regulation of DNA-templated transcription"/>
    <property type="evidence" value="ECO:0007669"/>
    <property type="project" value="InterPro"/>
</dbReference>
<dbReference type="InterPro" id="IPR036388">
    <property type="entry name" value="WH-like_DNA-bd_sf"/>
</dbReference>
<feature type="domain" description="OmpR/PhoB-type" evidence="9">
    <location>
        <begin position="128"/>
        <end position="229"/>
    </location>
</feature>
<keyword evidence="3" id="KW-0805">Transcription regulation</keyword>
<evidence type="ECO:0000256" key="1">
    <source>
        <dbReference type="ARBA" id="ARBA00022553"/>
    </source>
</evidence>
<dbReference type="InterPro" id="IPR011006">
    <property type="entry name" value="CheY-like_superfamily"/>
</dbReference>
<gene>
    <name evidence="10" type="ORF">GCM10007876_24070</name>
</gene>
<dbReference type="Pfam" id="PF00072">
    <property type="entry name" value="Response_reg"/>
    <property type="match status" value="1"/>
</dbReference>
<dbReference type="PANTHER" id="PTHR48111:SF4">
    <property type="entry name" value="DNA-BINDING DUAL TRANSCRIPTIONAL REGULATOR OMPR"/>
    <property type="match status" value="1"/>
</dbReference>
<evidence type="ECO:0000259" key="8">
    <source>
        <dbReference type="PROSITE" id="PS50110"/>
    </source>
</evidence>
<dbReference type="AlphaFoldDB" id="A0AA37SBY1"/>
<organism evidence="10 11">
    <name type="scientific">Litoribrevibacter albus</name>
    <dbReference type="NCBI Taxonomy" id="1473156"/>
    <lineage>
        <taxon>Bacteria</taxon>
        <taxon>Pseudomonadati</taxon>
        <taxon>Pseudomonadota</taxon>
        <taxon>Gammaproteobacteria</taxon>
        <taxon>Oceanospirillales</taxon>
        <taxon>Oceanospirillaceae</taxon>
        <taxon>Litoribrevibacter</taxon>
    </lineage>
</organism>
<dbReference type="CDD" id="cd00383">
    <property type="entry name" value="trans_reg_C"/>
    <property type="match status" value="1"/>
</dbReference>
<dbReference type="Proteomes" id="UP001161389">
    <property type="component" value="Unassembled WGS sequence"/>
</dbReference>
<keyword evidence="1 6" id="KW-0597">Phosphoprotein</keyword>
<dbReference type="GO" id="GO:0000976">
    <property type="term" value="F:transcription cis-regulatory region binding"/>
    <property type="evidence" value="ECO:0007669"/>
    <property type="project" value="TreeGrafter"/>
</dbReference>
<dbReference type="SUPFAM" id="SSF46894">
    <property type="entry name" value="C-terminal effector domain of the bipartite response regulators"/>
    <property type="match status" value="1"/>
</dbReference>
<dbReference type="PROSITE" id="PS51755">
    <property type="entry name" value="OMPR_PHOB"/>
    <property type="match status" value="1"/>
</dbReference>
<dbReference type="RefSeq" id="WP_284381720.1">
    <property type="nucleotide sequence ID" value="NZ_BSNM01000014.1"/>
</dbReference>
<evidence type="ECO:0000256" key="2">
    <source>
        <dbReference type="ARBA" id="ARBA00023012"/>
    </source>
</evidence>
<dbReference type="GO" id="GO:0000156">
    <property type="term" value="F:phosphorelay response regulator activity"/>
    <property type="evidence" value="ECO:0007669"/>
    <property type="project" value="TreeGrafter"/>
</dbReference>
<evidence type="ECO:0000313" key="11">
    <source>
        <dbReference type="Proteomes" id="UP001161389"/>
    </source>
</evidence>
<feature type="modified residue" description="4-aspartylphosphate" evidence="6">
    <location>
        <position position="56"/>
    </location>
</feature>
<evidence type="ECO:0000256" key="3">
    <source>
        <dbReference type="ARBA" id="ARBA00023015"/>
    </source>
</evidence>
<evidence type="ECO:0000256" key="4">
    <source>
        <dbReference type="ARBA" id="ARBA00023125"/>
    </source>
</evidence>
<dbReference type="Pfam" id="PF00486">
    <property type="entry name" value="Trans_reg_C"/>
    <property type="match status" value="1"/>
</dbReference>
<dbReference type="SMART" id="SM00448">
    <property type="entry name" value="REC"/>
    <property type="match status" value="1"/>
</dbReference>
<proteinExistence type="predicted"/>
<evidence type="ECO:0000256" key="7">
    <source>
        <dbReference type="PROSITE-ProRule" id="PRU01091"/>
    </source>
</evidence>
<accession>A0AA37SBY1</accession>
<keyword evidence="11" id="KW-1185">Reference proteome</keyword>
<evidence type="ECO:0000313" key="10">
    <source>
        <dbReference type="EMBL" id="GLQ31928.1"/>
    </source>
</evidence>
<keyword evidence="4 7" id="KW-0238">DNA-binding</keyword>
<dbReference type="Gene3D" id="3.40.50.2300">
    <property type="match status" value="1"/>
</dbReference>
<reference evidence="10" key="2">
    <citation type="submission" date="2023-01" db="EMBL/GenBank/DDBJ databases">
        <title>Draft genome sequence of Litoribrevibacter albus strain NBRC 110071.</title>
        <authorList>
            <person name="Sun Q."/>
            <person name="Mori K."/>
        </authorList>
    </citation>
    <scope>NUCLEOTIDE SEQUENCE</scope>
    <source>
        <strain evidence="10">NBRC 110071</strain>
    </source>
</reference>
<comment type="caution">
    <text evidence="10">The sequence shown here is derived from an EMBL/GenBank/DDBJ whole genome shotgun (WGS) entry which is preliminary data.</text>
</comment>
<dbReference type="EMBL" id="BSNM01000014">
    <property type="protein sequence ID" value="GLQ31928.1"/>
    <property type="molecule type" value="Genomic_DNA"/>
</dbReference>
<dbReference type="InterPro" id="IPR001867">
    <property type="entry name" value="OmpR/PhoB-type_DNA-bd"/>
</dbReference>
<dbReference type="GO" id="GO:0032993">
    <property type="term" value="C:protein-DNA complex"/>
    <property type="evidence" value="ECO:0007669"/>
    <property type="project" value="TreeGrafter"/>
</dbReference>
<dbReference type="SUPFAM" id="SSF52172">
    <property type="entry name" value="CheY-like"/>
    <property type="match status" value="1"/>
</dbReference>
<sequence>MTEQKKLVYIVEDEIKLARLLEDYLIAAGYLTQSFHDGQLAFNAIKQNTPDLVLLDLMLPSMDGISIARETRLFSNVPIIMVTAKVEEVDRLLGLELGADDYVCKPFSPKEIVARVKAIFRRVEMMNAPIAPAGTEKVSVDEQKMQVVINGTQLDLTTLEFQVFFSMFKEPGRIFSRQQLMDTIYSDHRVVSDRTIDSHVKKLRKKISVAFDTEEIIQSVYGAGYKYEPPAV</sequence>
<dbReference type="Gene3D" id="1.10.10.10">
    <property type="entry name" value="Winged helix-like DNA-binding domain superfamily/Winged helix DNA-binding domain"/>
    <property type="match status" value="1"/>
</dbReference>
<name>A0AA37SBY1_9GAMM</name>
<reference evidence="10" key="1">
    <citation type="journal article" date="2014" name="Int. J. Syst. Evol. Microbiol.">
        <title>Complete genome sequence of Corynebacterium casei LMG S-19264T (=DSM 44701T), isolated from a smear-ripened cheese.</title>
        <authorList>
            <consortium name="US DOE Joint Genome Institute (JGI-PGF)"/>
            <person name="Walter F."/>
            <person name="Albersmeier A."/>
            <person name="Kalinowski J."/>
            <person name="Ruckert C."/>
        </authorList>
    </citation>
    <scope>NUCLEOTIDE SEQUENCE</scope>
    <source>
        <strain evidence="10">NBRC 110071</strain>
    </source>
</reference>
<dbReference type="InterPro" id="IPR001789">
    <property type="entry name" value="Sig_transdc_resp-reg_receiver"/>
</dbReference>
<evidence type="ECO:0000256" key="6">
    <source>
        <dbReference type="PROSITE-ProRule" id="PRU00169"/>
    </source>
</evidence>
<protein>
    <submittedName>
        <fullName evidence="10">DNA-binding response regulator</fullName>
    </submittedName>
</protein>
<keyword evidence="2" id="KW-0902">Two-component regulatory system</keyword>
<evidence type="ECO:0000256" key="5">
    <source>
        <dbReference type="ARBA" id="ARBA00023163"/>
    </source>
</evidence>
<feature type="domain" description="Response regulatory" evidence="8">
    <location>
        <begin position="7"/>
        <end position="120"/>
    </location>
</feature>